<evidence type="ECO:0000256" key="1">
    <source>
        <dbReference type="ARBA" id="ARBA00002442"/>
    </source>
</evidence>
<comment type="caution">
    <text evidence="14">The sequence shown here is derived from an EMBL/GenBank/DDBJ whole genome shotgun (WGS) entry which is preliminary data.</text>
</comment>
<name>A0ABV8UKW4_9PROT</name>
<dbReference type="Pfam" id="PF04995">
    <property type="entry name" value="CcmD"/>
    <property type="match status" value="1"/>
</dbReference>
<keyword evidence="7 12" id="KW-0997">Cell inner membrane</keyword>
<dbReference type="InterPro" id="IPR007078">
    <property type="entry name" value="Haem_export_protD_CcmD"/>
</dbReference>
<reference evidence="15" key="1">
    <citation type="journal article" date="2019" name="Int. J. Syst. Evol. Microbiol.">
        <title>The Global Catalogue of Microorganisms (GCM) 10K type strain sequencing project: providing services to taxonomists for standard genome sequencing and annotation.</title>
        <authorList>
            <consortium name="The Broad Institute Genomics Platform"/>
            <consortium name="The Broad Institute Genome Sequencing Center for Infectious Disease"/>
            <person name="Wu L."/>
            <person name="Ma J."/>
        </authorList>
    </citation>
    <scope>NUCLEOTIDE SEQUENCE [LARGE SCALE GENOMIC DNA]</scope>
    <source>
        <strain evidence="15">CECT 8472</strain>
    </source>
</reference>
<evidence type="ECO:0000256" key="6">
    <source>
        <dbReference type="ARBA" id="ARBA00022475"/>
    </source>
</evidence>
<gene>
    <name evidence="14" type="primary">ccmD</name>
    <name evidence="14" type="ORF">ACFOW6_09935</name>
</gene>
<evidence type="ECO:0000256" key="5">
    <source>
        <dbReference type="ARBA" id="ARBA00022448"/>
    </source>
</evidence>
<keyword evidence="13" id="KW-0175">Coiled coil</keyword>
<accession>A0ABV8UKW4</accession>
<feature type="coiled-coil region" evidence="13">
    <location>
        <begin position="32"/>
        <end position="59"/>
    </location>
</feature>
<keyword evidence="10 12" id="KW-1133">Transmembrane helix</keyword>
<organism evidence="14 15">
    <name type="scientific">Fodinicurvata halophila</name>
    <dbReference type="NCBI Taxonomy" id="1419723"/>
    <lineage>
        <taxon>Bacteria</taxon>
        <taxon>Pseudomonadati</taxon>
        <taxon>Pseudomonadota</taxon>
        <taxon>Alphaproteobacteria</taxon>
        <taxon>Rhodospirillales</taxon>
        <taxon>Rhodovibrionaceae</taxon>
        <taxon>Fodinicurvata</taxon>
    </lineage>
</organism>
<keyword evidence="6 12" id="KW-1003">Cell membrane</keyword>
<proteinExistence type="inferred from homology"/>
<dbReference type="Proteomes" id="UP001595799">
    <property type="component" value="Unassembled WGS sequence"/>
</dbReference>
<keyword evidence="8 12" id="KW-0812">Transmembrane</keyword>
<protein>
    <recommendedName>
        <fullName evidence="4 12">Heme exporter protein D</fullName>
    </recommendedName>
</protein>
<comment type="similarity">
    <text evidence="3 12">Belongs to the CcmD/CycX/HelD family.</text>
</comment>
<sequence length="62" mass="7142">MDALLSFLSMGGYGAYVWPSYGLALIVMAGLYVLSRHELQRHERQLQALRDRERDENTRESA</sequence>
<evidence type="ECO:0000256" key="10">
    <source>
        <dbReference type="ARBA" id="ARBA00022989"/>
    </source>
</evidence>
<evidence type="ECO:0000256" key="3">
    <source>
        <dbReference type="ARBA" id="ARBA00008741"/>
    </source>
</evidence>
<keyword evidence="11 12" id="KW-0472">Membrane</keyword>
<evidence type="ECO:0000256" key="2">
    <source>
        <dbReference type="ARBA" id="ARBA00004377"/>
    </source>
</evidence>
<evidence type="ECO:0000256" key="8">
    <source>
        <dbReference type="ARBA" id="ARBA00022692"/>
    </source>
</evidence>
<dbReference type="NCBIfam" id="TIGR03141">
    <property type="entry name" value="cytochro_ccmD"/>
    <property type="match status" value="1"/>
</dbReference>
<dbReference type="EMBL" id="JBHSCW010000004">
    <property type="protein sequence ID" value="MFC4351860.1"/>
    <property type="molecule type" value="Genomic_DNA"/>
</dbReference>
<comment type="subcellular location">
    <subcellularLocation>
        <location evidence="2 12">Cell inner membrane</location>
        <topology evidence="2 12">Single-pass membrane protein</topology>
    </subcellularLocation>
</comment>
<evidence type="ECO:0000313" key="14">
    <source>
        <dbReference type="EMBL" id="MFC4351860.1"/>
    </source>
</evidence>
<evidence type="ECO:0000256" key="13">
    <source>
        <dbReference type="SAM" id="Coils"/>
    </source>
</evidence>
<evidence type="ECO:0000256" key="4">
    <source>
        <dbReference type="ARBA" id="ARBA00016461"/>
    </source>
</evidence>
<keyword evidence="9 12" id="KW-0201">Cytochrome c-type biogenesis</keyword>
<evidence type="ECO:0000256" key="11">
    <source>
        <dbReference type="ARBA" id="ARBA00023136"/>
    </source>
</evidence>
<feature type="transmembrane region" description="Helical" evidence="12">
    <location>
        <begin position="15"/>
        <end position="34"/>
    </location>
</feature>
<evidence type="ECO:0000313" key="15">
    <source>
        <dbReference type="Proteomes" id="UP001595799"/>
    </source>
</evidence>
<dbReference type="RefSeq" id="WP_382422205.1">
    <property type="nucleotide sequence ID" value="NZ_JBHSCW010000004.1"/>
</dbReference>
<keyword evidence="15" id="KW-1185">Reference proteome</keyword>
<evidence type="ECO:0000256" key="7">
    <source>
        <dbReference type="ARBA" id="ARBA00022519"/>
    </source>
</evidence>
<keyword evidence="5 12" id="KW-0813">Transport</keyword>
<evidence type="ECO:0000256" key="12">
    <source>
        <dbReference type="RuleBase" id="RU363101"/>
    </source>
</evidence>
<comment type="function">
    <text evidence="1 12">Required for the export of heme to the periplasm for the biogenesis of c-type cytochromes.</text>
</comment>
<evidence type="ECO:0000256" key="9">
    <source>
        <dbReference type="ARBA" id="ARBA00022748"/>
    </source>
</evidence>